<reference evidence="4" key="1">
    <citation type="submission" date="2018-05" db="EMBL/GenBank/DDBJ databases">
        <authorList>
            <person name="Lanie J.A."/>
            <person name="Ng W.-L."/>
            <person name="Kazmierczak K.M."/>
            <person name="Andrzejewski T.M."/>
            <person name="Davidsen T.M."/>
            <person name="Wayne K.J."/>
            <person name="Tettelin H."/>
            <person name="Glass J.I."/>
            <person name="Rusch D."/>
            <person name="Podicherti R."/>
            <person name="Tsui H.-C.T."/>
            <person name="Winkler M.E."/>
        </authorList>
    </citation>
    <scope>NUCLEOTIDE SEQUENCE</scope>
</reference>
<dbReference type="PANTHER" id="PTHR43257">
    <property type="entry name" value="PYRUVATE DEHYDROGENASE E1 COMPONENT BETA SUBUNIT"/>
    <property type="match status" value="1"/>
</dbReference>
<dbReference type="SMART" id="SM00861">
    <property type="entry name" value="Transket_pyr"/>
    <property type="match status" value="1"/>
</dbReference>
<sequence>MNTKGRNLKFCEAIREATAIALKKDPNVYIMGLGVPDPKGLFGTTLGLQEEFGSDRVFDMPISENAMTGVAIGSAISGMRPILTHQRVEFALLSIEQIVNQAAKWYHMTAGKKNIPLVIRMIIGRGWGQGAQHSQSLESWFGHIPGLKVVMPATPYDAKGLLISAIEDNNPVIYL</sequence>
<keyword evidence="1" id="KW-0560">Oxidoreductase</keyword>
<organism evidence="4">
    <name type="scientific">marine metagenome</name>
    <dbReference type="NCBI Taxonomy" id="408172"/>
    <lineage>
        <taxon>unclassified sequences</taxon>
        <taxon>metagenomes</taxon>
        <taxon>ecological metagenomes</taxon>
    </lineage>
</organism>
<feature type="domain" description="Transketolase-like pyrimidine-binding" evidence="3">
    <location>
        <begin position="8"/>
        <end position="175"/>
    </location>
</feature>
<protein>
    <recommendedName>
        <fullName evidence="3">Transketolase-like pyrimidine-binding domain-containing protein</fullName>
    </recommendedName>
</protein>
<dbReference type="CDD" id="cd07036">
    <property type="entry name" value="TPP_PYR_E1-PDHc-beta_like"/>
    <property type="match status" value="1"/>
</dbReference>
<accession>A0A383BQE8</accession>
<dbReference type="AlphaFoldDB" id="A0A383BQE8"/>
<dbReference type="PANTHER" id="PTHR43257:SF2">
    <property type="entry name" value="PYRUVATE DEHYDROGENASE E1 COMPONENT SUBUNIT BETA"/>
    <property type="match status" value="1"/>
</dbReference>
<name>A0A383BQE8_9ZZZZ</name>
<dbReference type="Gene3D" id="3.40.50.970">
    <property type="match status" value="1"/>
</dbReference>
<proteinExistence type="predicted"/>
<dbReference type="SUPFAM" id="SSF52518">
    <property type="entry name" value="Thiamin diphosphate-binding fold (THDP-binding)"/>
    <property type="match status" value="1"/>
</dbReference>
<dbReference type="Pfam" id="PF02779">
    <property type="entry name" value="Transket_pyr"/>
    <property type="match status" value="1"/>
</dbReference>
<evidence type="ECO:0000256" key="2">
    <source>
        <dbReference type="ARBA" id="ARBA00023052"/>
    </source>
</evidence>
<evidence type="ECO:0000259" key="3">
    <source>
        <dbReference type="SMART" id="SM00861"/>
    </source>
</evidence>
<gene>
    <name evidence="4" type="ORF">METZ01_LOCUS475201</name>
</gene>
<evidence type="ECO:0000313" key="4">
    <source>
        <dbReference type="EMBL" id="SVE22347.1"/>
    </source>
</evidence>
<evidence type="ECO:0000256" key="1">
    <source>
        <dbReference type="ARBA" id="ARBA00023002"/>
    </source>
</evidence>
<feature type="non-terminal residue" evidence="4">
    <location>
        <position position="175"/>
    </location>
</feature>
<dbReference type="GO" id="GO:0016491">
    <property type="term" value="F:oxidoreductase activity"/>
    <property type="evidence" value="ECO:0007669"/>
    <property type="project" value="UniProtKB-KW"/>
</dbReference>
<dbReference type="FunFam" id="3.40.50.970:FF:000001">
    <property type="entry name" value="Pyruvate dehydrogenase E1 beta subunit"/>
    <property type="match status" value="1"/>
</dbReference>
<dbReference type="InterPro" id="IPR029061">
    <property type="entry name" value="THDP-binding"/>
</dbReference>
<keyword evidence="2" id="KW-0786">Thiamine pyrophosphate</keyword>
<dbReference type="InterPro" id="IPR005475">
    <property type="entry name" value="Transketolase-like_Pyr-bd"/>
</dbReference>
<dbReference type="EMBL" id="UINC01202509">
    <property type="protein sequence ID" value="SVE22347.1"/>
    <property type="molecule type" value="Genomic_DNA"/>
</dbReference>